<proteinExistence type="predicted"/>
<feature type="compositionally biased region" description="Basic residues" evidence="1">
    <location>
        <begin position="10"/>
        <end position="28"/>
    </location>
</feature>
<dbReference type="EMBL" id="JAPWDV010000004">
    <property type="protein sequence ID" value="KAJ6215645.1"/>
    <property type="molecule type" value="Genomic_DNA"/>
</dbReference>
<evidence type="ECO:0000313" key="2">
    <source>
        <dbReference type="EMBL" id="KAJ6215645.1"/>
    </source>
</evidence>
<evidence type="ECO:0000256" key="1">
    <source>
        <dbReference type="SAM" id="MobiDB-lite"/>
    </source>
</evidence>
<evidence type="ECO:0000313" key="3">
    <source>
        <dbReference type="Proteomes" id="UP001142055"/>
    </source>
</evidence>
<organism evidence="2 3">
    <name type="scientific">Blomia tropicalis</name>
    <name type="common">Mite</name>
    <dbReference type="NCBI Taxonomy" id="40697"/>
    <lineage>
        <taxon>Eukaryota</taxon>
        <taxon>Metazoa</taxon>
        <taxon>Ecdysozoa</taxon>
        <taxon>Arthropoda</taxon>
        <taxon>Chelicerata</taxon>
        <taxon>Arachnida</taxon>
        <taxon>Acari</taxon>
        <taxon>Acariformes</taxon>
        <taxon>Sarcoptiformes</taxon>
        <taxon>Astigmata</taxon>
        <taxon>Glycyphagoidea</taxon>
        <taxon>Echimyopodidae</taxon>
        <taxon>Blomia</taxon>
    </lineage>
</organism>
<comment type="caution">
    <text evidence="2">The sequence shown here is derived from an EMBL/GenBank/DDBJ whole genome shotgun (WGS) entry which is preliminary data.</text>
</comment>
<feature type="region of interest" description="Disordered" evidence="1">
    <location>
        <begin position="1"/>
        <end position="35"/>
    </location>
</feature>
<accession>A0A9Q0M158</accession>
<gene>
    <name evidence="2" type="ORF">RDWZM_010145</name>
</gene>
<protein>
    <submittedName>
        <fullName evidence="2">Uncharacterized protein</fullName>
    </submittedName>
</protein>
<name>A0A9Q0M158_BLOTA</name>
<dbReference type="Proteomes" id="UP001142055">
    <property type="component" value="Chromosome 4"/>
</dbReference>
<dbReference type="AlphaFoldDB" id="A0A9Q0M158"/>
<sequence>MKINQNMMMKSRKSGNKKRELSRKKSSKRCSEESDDVARKAIKLIPVSSFNKEPKIALIDGKPHQIIEL</sequence>
<keyword evidence="3" id="KW-1185">Reference proteome</keyword>
<reference evidence="2" key="1">
    <citation type="submission" date="2022-12" db="EMBL/GenBank/DDBJ databases">
        <title>Genome assemblies of Blomia tropicalis.</title>
        <authorList>
            <person name="Cui Y."/>
        </authorList>
    </citation>
    <scope>NUCLEOTIDE SEQUENCE</scope>
    <source>
        <tissue evidence="2">Adult mites</tissue>
    </source>
</reference>